<comment type="caution">
    <text evidence="1">The sequence shown here is derived from an EMBL/GenBank/DDBJ whole genome shotgun (WGS) entry which is preliminary data.</text>
</comment>
<evidence type="ECO:0000313" key="1">
    <source>
        <dbReference type="EMBL" id="ROQ21586.1"/>
    </source>
</evidence>
<accession>A0A3N1PA75</accession>
<dbReference type="OrthoDB" id="6072362at2"/>
<name>A0A3N1PA75_9GAMM</name>
<dbReference type="EMBL" id="RJUK01000001">
    <property type="protein sequence ID" value="ROQ21586.1"/>
    <property type="molecule type" value="Genomic_DNA"/>
</dbReference>
<evidence type="ECO:0008006" key="3">
    <source>
        <dbReference type="Google" id="ProtNLM"/>
    </source>
</evidence>
<reference evidence="1 2" key="1">
    <citation type="submission" date="2018-11" db="EMBL/GenBank/DDBJ databases">
        <title>Genomic Encyclopedia of Type Strains, Phase IV (KMG-IV): sequencing the most valuable type-strain genomes for metagenomic binning, comparative biology and taxonomic classification.</title>
        <authorList>
            <person name="Goeker M."/>
        </authorList>
    </citation>
    <scope>NUCLEOTIDE SEQUENCE [LARGE SCALE GENOMIC DNA]</scope>
    <source>
        <strain evidence="1 2">DSM 16974</strain>
    </source>
</reference>
<sequence length="530" mass="56011">MAKRQAPLHPDAPLLLDGHHRPMTRRELISHGFKAGAGTIVGGSLSGLIVNSALAQEVNLANDIEQLRQDCGIASTGAGKIPFICFDLAGGANMAGSNVLVGGPGGQLDFLSTAGYSKQGLPGDMTPQSSTEDFVNTDLGLAFHSDSQMLAGILERAGARTELVNGCVIPARSENDTGNNPHNPMYGINRAGANGELLALIGSRANDSGGNSLAPASLINPEVRPTKVDQPSDVTGLVDTGDLVNMLSQEDTVRVMESMTRMSRARLNNLNFGTTEDEQLKELLSCGYVKSADLAARFGDPASIDPEADPDIIGPNGIFSEAEFMSDREFRKTASVMKLVVEGRAGAGTVTMGGYDYHTGDRATGEIRDLRAGRCIGACLEYAARKGVPIMVYVFSDGSVFSNGMIDDSPEGRGKGVWTGDNQQTAASFFLVYNPNGRPQLLESNGGPEAHQQIGYMRPSGDVETASTPAANNVNLLVETVVLNYMALHGEQSRFGDADKFPRNGLGNAAMMDRLTAFQPICNGTINNPV</sequence>
<proteinExistence type="predicted"/>
<dbReference type="AlphaFoldDB" id="A0A3N1PA75"/>
<evidence type="ECO:0000313" key="2">
    <source>
        <dbReference type="Proteomes" id="UP000273643"/>
    </source>
</evidence>
<protein>
    <recommendedName>
        <fullName evidence="3">General secretion pathway protein GspF</fullName>
    </recommendedName>
</protein>
<gene>
    <name evidence="1" type="ORF">EDC38_2212</name>
</gene>
<dbReference type="Proteomes" id="UP000273643">
    <property type="component" value="Unassembled WGS sequence"/>
</dbReference>
<keyword evidence="2" id="KW-1185">Reference proteome</keyword>
<dbReference type="RefSeq" id="WP_123638555.1">
    <property type="nucleotide sequence ID" value="NZ_RJUK01000001.1"/>
</dbReference>
<organism evidence="1 2">
    <name type="scientific">Marinimicrobium koreense</name>
    <dbReference type="NCBI Taxonomy" id="306545"/>
    <lineage>
        <taxon>Bacteria</taxon>
        <taxon>Pseudomonadati</taxon>
        <taxon>Pseudomonadota</taxon>
        <taxon>Gammaproteobacteria</taxon>
        <taxon>Cellvibrionales</taxon>
        <taxon>Cellvibrionaceae</taxon>
        <taxon>Marinimicrobium</taxon>
    </lineage>
</organism>